<dbReference type="Gene3D" id="2.40.110.10">
    <property type="entry name" value="Butyryl-CoA Dehydrogenase, subunit A, domain 2"/>
    <property type="match status" value="1"/>
</dbReference>
<keyword evidence="9" id="KW-1185">Reference proteome</keyword>
<dbReference type="SUPFAM" id="SSF47203">
    <property type="entry name" value="Acyl-CoA dehydrogenase C-terminal domain-like"/>
    <property type="match status" value="1"/>
</dbReference>
<comment type="cofactor">
    <cofactor evidence="1">
        <name>FAD</name>
        <dbReference type="ChEBI" id="CHEBI:57692"/>
    </cofactor>
</comment>
<evidence type="ECO:0000313" key="8">
    <source>
        <dbReference type="EMBL" id="SIT18741.1"/>
    </source>
</evidence>
<dbReference type="InterPro" id="IPR037069">
    <property type="entry name" value="AcylCoA_DH/ox_N_sf"/>
</dbReference>
<accession>A0A1N7Q7D7</accession>
<evidence type="ECO:0000256" key="1">
    <source>
        <dbReference type="ARBA" id="ARBA00001974"/>
    </source>
</evidence>
<name>A0A1N7Q7D7_9RHOB</name>
<evidence type="ECO:0000256" key="5">
    <source>
        <dbReference type="ARBA" id="ARBA00023002"/>
    </source>
</evidence>
<dbReference type="PANTHER" id="PTHR43884">
    <property type="entry name" value="ACYL-COA DEHYDROGENASE"/>
    <property type="match status" value="1"/>
</dbReference>
<dbReference type="EMBL" id="FTOT01000007">
    <property type="protein sequence ID" value="SIT18741.1"/>
    <property type="molecule type" value="Genomic_DNA"/>
</dbReference>
<evidence type="ECO:0000256" key="2">
    <source>
        <dbReference type="ARBA" id="ARBA00009347"/>
    </source>
</evidence>
<dbReference type="Gene3D" id="1.20.140.10">
    <property type="entry name" value="Butyryl-CoA Dehydrogenase, subunit A, domain 3"/>
    <property type="match status" value="1"/>
</dbReference>
<dbReference type="PANTHER" id="PTHR43884:SF20">
    <property type="entry name" value="ACYL-COA DEHYDROGENASE FADE28"/>
    <property type="match status" value="1"/>
</dbReference>
<dbReference type="GO" id="GO:0003995">
    <property type="term" value="F:acyl-CoA dehydrogenase activity"/>
    <property type="evidence" value="ECO:0007669"/>
    <property type="project" value="TreeGrafter"/>
</dbReference>
<organism evidence="8 9">
    <name type="scientific">Gemmobacter megaterium</name>
    <dbReference type="NCBI Taxonomy" id="1086013"/>
    <lineage>
        <taxon>Bacteria</taxon>
        <taxon>Pseudomonadati</taxon>
        <taxon>Pseudomonadota</taxon>
        <taxon>Alphaproteobacteria</taxon>
        <taxon>Rhodobacterales</taxon>
        <taxon>Paracoccaceae</taxon>
        <taxon>Gemmobacter</taxon>
    </lineage>
</organism>
<dbReference type="STRING" id="1086013.SAMN05421774_107179"/>
<proteinExistence type="inferred from homology"/>
<evidence type="ECO:0000259" key="6">
    <source>
        <dbReference type="Pfam" id="PF00441"/>
    </source>
</evidence>
<keyword evidence="3" id="KW-0285">Flavoprotein</keyword>
<dbReference type="CDD" id="cd00567">
    <property type="entry name" value="ACAD"/>
    <property type="match status" value="1"/>
</dbReference>
<dbReference type="Proteomes" id="UP000186141">
    <property type="component" value="Unassembled WGS sequence"/>
</dbReference>
<keyword evidence="5" id="KW-0560">Oxidoreductase</keyword>
<dbReference type="Pfam" id="PF00441">
    <property type="entry name" value="Acyl-CoA_dh_1"/>
    <property type="match status" value="1"/>
</dbReference>
<dbReference type="InterPro" id="IPR036250">
    <property type="entry name" value="AcylCo_DH-like_C"/>
</dbReference>
<feature type="domain" description="Acyl-CoA dehydrogenase/oxidase C-terminal" evidence="6">
    <location>
        <begin position="209"/>
        <end position="343"/>
    </location>
</feature>
<comment type="similarity">
    <text evidence="2">Belongs to the acyl-CoA dehydrogenase family.</text>
</comment>
<dbReference type="Gene3D" id="1.10.540.10">
    <property type="entry name" value="Acyl-CoA dehydrogenase/oxidase, N-terminal domain"/>
    <property type="match status" value="1"/>
</dbReference>
<dbReference type="InterPro" id="IPR046373">
    <property type="entry name" value="Acyl-CoA_Oxase/DH_mid-dom_sf"/>
</dbReference>
<sequence>MDISLTEERRMLQDSLRRTLAREPSGPGLWSTLAELGAGAAVLPEDAGGFGGTGADIALVATELGRAGAGVPMIDSVLLGAGVLHAAGGYSDLVEALANGTARAAVADLEPGRRYDSGADCRARETGDHWQLTGRKSPVVGGADADWLIVTAQGADGPGLWLVQADAPGLSRRPYPLMDGSEGADIEFASTPARWLGGATLLDRPIAAATLAVCADAVGTMDRVLEMTAEYLRTRKQFGQPIGKFQALAHRMADLLIEAEQARSAVANLAEHLDAAPAVRMRYLSAAKVTVGEAAVLVAEESIQMHGGIGLTQEYGLGPLVRRLLAADARFGDADYHLERFARLSQSD</sequence>
<evidence type="ECO:0000256" key="4">
    <source>
        <dbReference type="ARBA" id="ARBA00022827"/>
    </source>
</evidence>
<dbReference type="OrthoDB" id="7328575at2"/>
<dbReference type="Pfam" id="PF02771">
    <property type="entry name" value="Acyl-CoA_dh_N"/>
    <property type="match status" value="1"/>
</dbReference>
<dbReference type="AlphaFoldDB" id="A0A1N7Q7D7"/>
<dbReference type="GO" id="GO:0050660">
    <property type="term" value="F:flavin adenine dinucleotide binding"/>
    <property type="evidence" value="ECO:0007669"/>
    <property type="project" value="InterPro"/>
</dbReference>
<gene>
    <name evidence="8" type="ORF">SAMN05421774_107179</name>
</gene>
<dbReference type="RefSeq" id="WP_076533319.1">
    <property type="nucleotide sequence ID" value="NZ_BMEH01000007.1"/>
</dbReference>
<dbReference type="InterPro" id="IPR013786">
    <property type="entry name" value="AcylCoA_DH/ox_N"/>
</dbReference>
<dbReference type="InterPro" id="IPR009075">
    <property type="entry name" value="AcylCo_DH/oxidase_C"/>
</dbReference>
<reference evidence="8 9" key="1">
    <citation type="submission" date="2017-01" db="EMBL/GenBank/DDBJ databases">
        <authorList>
            <person name="Mah S.A."/>
            <person name="Swanson W.J."/>
            <person name="Moy G.W."/>
            <person name="Vacquier V.D."/>
        </authorList>
    </citation>
    <scope>NUCLEOTIDE SEQUENCE [LARGE SCALE GENOMIC DNA]</scope>
    <source>
        <strain evidence="8 9">DSM 26375</strain>
    </source>
</reference>
<protein>
    <submittedName>
        <fullName evidence="8">Acyl-CoA dehydrogenase</fullName>
    </submittedName>
</protein>
<keyword evidence="4" id="KW-0274">FAD</keyword>
<evidence type="ECO:0000313" key="9">
    <source>
        <dbReference type="Proteomes" id="UP000186141"/>
    </source>
</evidence>
<dbReference type="InterPro" id="IPR009100">
    <property type="entry name" value="AcylCoA_DH/oxidase_NM_dom_sf"/>
</dbReference>
<evidence type="ECO:0000256" key="3">
    <source>
        <dbReference type="ARBA" id="ARBA00022630"/>
    </source>
</evidence>
<dbReference type="SUPFAM" id="SSF56645">
    <property type="entry name" value="Acyl-CoA dehydrogenase NM domain-like"/>
    <property type="match status" value="1"/>
</dbReference>
<feature type="domain" description="Acyl-CoA dehydrogenase/oxidase N-terminal" evidence="7">
    <location>
        <begin position="27"/>
        <end position="77"/>
    </location>
</feature>
<evidence type="ECO:0000259" key="7">
    <source>
        <dbReference type="Pfam" id="PF02771"/>
    </source>
</evidence>